<dbReference type="OrthoDB" id="9794226at2"/>
<dbReference type="GO" id="GO:0050660">
    <property type="term" value="F:flavin adenine dinucleotide binding"/>
    <property type="evidence" value="ECO:0007669"/>
    <property type="project" value="InterPro"/>
</dbReference>
<dbReference type="EC" id="1.5.3.1" evidence="6"/>
<evidence type="ECO:0000313" key="7">
    <source>
        <dbReference type="Proteomes" id="UP000186309"/>
    </source>
</evidence>
<dbReference type="PANTHER" id="PTHR10961">
    <property type="entry name" value="PEROXISOMAL SARCOSINE OXIDASE"/>
    <property type="match status" value="1"/>
</dbReference>
<name>A0A1U7CPT1_9BACT</name>
<dbReference type="Pfam" id="PF01266">
    <property type="entry name" value="DAO"/>
    <property type="match status" value="1"/>
</dbReference>
<sequence>MQNLAVKNVIIGAGAMGAAAAYHLARRGEEVWLVEQFALGHARGSSHGAARIIRHSYADPDYARLMPLAYRAWRELEADAALPLFIRTGGVSFNPSSVSYVEQVAENLQALDVPHRRMSGKLWNEANPAFGLPADYDVVFEPDAGMLTASKAVATQIELASRLSPKTRVLPETPVRRIDLDGSRPVVVTDDLTIEAERLIVAAGSWVGRLLPDLALPVRPTRQQVLYFRPGDRAPFEIARFPVFIYMGESPDQAFYGMPDFQGLGVKVARHGGPDADPDNPDPEVGEAYRDLVRDFLRAHIPALGSADIGLTEVCLYTIAPGERFLVDFHPARSDVLIASPCSGHGFKFSCLIGRVLADLAANGATDVPIDAWKRV</sequence>
<evidence type="ECO:0000256" key="3">
    <source>
        <dbReference type="ARBA" id="ARBA00022827"/>
    </source>
</evidence>
<dbReference type="InterPro" id="IPR006076">
    <property type="entry name" value="FAD-dep_OxRdtase"/>
</dbReference>
<comment type="cofactor">
    <cofactor evidence="1">
        <name>FAD</name>
        <dbReference type="ChEBI" id="CHEBI:57692"/>
    </cofactor>
</comment>
<keyword evidence="4 6" id="KW-0560">Oxidoreductase</keyword>
<dbReference type="Gene3D" id="3.30.9.10">
    <property type="entry name" value="D-Amino Acid Oxidase, subunit A, domain 2"/>
    <property type="match status" value="1"/>
</dbReference>
<dbReference type="PANTHER" id="PTHR10961:SF7">
    <property type="entry name" value="FAD DEPENDENT OXIDOREDUCTASE DOMAIN-CONTAINING PROTEIN"/>
    <property type="match status" value="1"/>
</dbReference>
<evidence type="ECO:0000313" key="6">
    <source>
        <dbReference type="EMBL" id="APW60883.1"/>
    </source>
</evidence>
<proteinExistence type="predicted"/>
<organism evidence="6 7">
    <name type="scientific">Paludisphaera borealis</name>
    <dbReference type="NCBI Taxonomy" id="1387353"/>
    <lineage>
        <taxon>Bacteria</taxon>
        <taxon>Pseudomonadati</taxon>
        <taxon>Planctomycetota</taxon>
        <taxon>Planctomycetia</taxon>
        <taxon>Isosphaerales</taxon>
        <taxon>Isosphaeraceae</taxon>
        <taxon>Paludisphaera</taxon>
    </lineage>
</organism>
<evidence type="ECO:0000256" key="1">
    <source>
        <dbReference type="ARBA" id="ARBA00001974"/>
    </source>
</evidence>
<evidence type="ECO:0000256" key="4">
    <source>
        <dbReference type="ARBA" id="ARBA00023002"/>
    </source>
</evidence>
<reference evidence="7" key="1">
    <citation type="submission" date="2016-12" db="EMBL/GenBank/DDBJ databases">
        <title>Comparative genomics of four Isosphaeraceae planctomycetes: a common pool of plasmids and glycoside hydrolase genes.</title>
        <authorList>
            <person name="Ivanova A."/>
        </authorList>
    </citation>
    <scope>NUCLEOTIDE SEQUENCE [LARGE SCALE GENOMIC DNA]</scope>
    <source>
        <strain evidence="7">PX4</strain>
    </source>
</reference>
<dbReference type="GO" id="GO:0008115">
    <property type="term" value="F:sarcosine oxidase activity"/>
    <property type="evidence" value="ECO:0007669"/>
    <property type="project" value="UniProtKB-EC"/>
</dbReference>
<dbReference type="InterPro" id="IPR045170">
    <property type="entry name" value="MTOX"/>
</dbReference>
<evidence type="ECO:0000259" key="5">
    <source>
        <dbReference type="Pfam" id="PF01266"/>
    </source>
</evidence>
<accession>A0A1U7CPT1</accession>
<dbReference type="RefSeq" id="WP_076345819.1">
    <property type="nucleotide sequence ID" value="NZ_CP019082.1"/>
</dbReference>
<dbReference type="SUPFAM" id="SSF54373">
    <property type="entry name" value="FAD-linked reductases, C-terminal domain"/>
    <property type="match status" value="1"/>
</dbReference>
<feature type="domain" description="FAD dependent oxidoreductase" evidence="5">
    <location>
        <begin position="9"/>
        <end position="360"/>
    </location>
</feature>
<dbReference type="SUPFAM" id="SSF51905">
    <property type="entry name" value="FAD/NAD(P)-binding domain"/>
    <property type="match status" value="1"/>
</dbReference>
<protein>
    <submittedName>
        <fullName evidence="6">Monomeric sarcosine oxidase</fullName>
        <ecNumber evidence="6">1.5.3.1</ecNumber>
    </submittedName>
</protein>
<dbReference type="AlphaFoldDB" id="A0A1U7CPT1"/>
<keyword evidence="2" id="KW-0285">Flavoprotein</keyword>
<dbReference type="NCBIfam" id="NF008425">
    <property type="entry name" value="PRK11259.1"/>
    <property type="match status" value="1"/>
</dbReference>
<dbReference type="KEGG" id="pbor:BSF38_02375"/>
<dbReference type="EMBL" id="CP019082">
    <property type="protein sequence ID" value="APW60883.1"/>
    <property type="molecule type" value="Genomic_DNA"/>
</dbReference>
<dbReference type="STRING" id="1387353.BSF38_02375"/>
<dbReference type="Proteomes" id="UP000186309">
    <property type="component" value="Chromosome"/>
</dbReference>
<evidence type="ECO:0000256" key="2">
    <source>
        <dbReference type="ARBA" id="ARBA00022630"/>
    </source>
</evidence>
<keyword evidence="3" id="KW-0274">FAD</keyword>
<keyword evidence="7" id="KW-1185">Reference proteome</keyword>
<dbReference type="Gene3D" id="3.50.50.60">
    <property type="entry name" value="FAD/NAD(P)-binding domain"/>
    <property type="match status" value="1"/>
</dbReference>
<dbReference type="InterPro" id="IPR036188">
    <property type="entry name" value="FAD/NAD-bd_sf"/>
</dbReference>
<gene>
    <name evidence="6" type="primary">soxA</name>
    <name evidence="6" type="ORF">BSF38_02375</name>
</gene>